<dbReference type="GO" id="GO:0000149">
    <property type="term" value="F:SNARE binding"/>
    <property type="evidence" value="ECO:0007669"/>
    <property type="project" value="TreeGrafter"/>
</dbReference>
<dbReference type="Pfam" id="PF15492">
    <property type="entry name" value="Nbas_N"/>
    <property type="match status" value="1"/>
</dbReference>
<dbReference type="Pfam" id="PF08314">
    <property type="entry name" value="Sec39"/>
    <property type="match status" value="1"/>
</dbReference>
<dbReference type="EMBL" id="JAABOA010000384">
    <property type="protein sequence ID" value="KAF9584559.1"/>
    <property type="molecule type" value="Genomic_DNA"/>
</dbReference>
<gene>
    <name evidence="9" type="ORF">BGW38_006034</name>
</gene>
<keyword evidence="4" id="KW-0653">Protein transport</keyword>
<organism evidence="9 10">
    <name type="scientific">Lunasporangiospora selenospora</name>
    <dbReference type="NCBI Taxonomy" id="979761"/>
    <lineage>
        <taxon>Eukaryota</taxon>
        <taxon>Fungi</taxon>
        <taxon>Fungi incertae sedis</taxon>
        <taxon>Mucoromycota</taxon>
        <taxon>Mortierellomycotina</taxon>
        <taxon>Mortierellomycetes</taxon>
        <taxon>Mortierellales</taxon>
        <taxon>Mortierellaceae</taxon>
        <taxon>Lunasporangiospora</taxon>
    </lineage>
</organism>
<evidence type="ECO:0000259" key="8">
    <source>
        <dbReference type="Pfam" id="PF24520"/>
    </source>
</evidence>
<dbReference type="OrthoDB" id="27490at2759"/>
<dbReference type="InterPro" id="IPR029145">
    <property type="entry name" value="NBAS_N"/>
</dbReference>
<dbReference type="Proteomes" id="UP000780801">
    <property type="component" value="Unassembled WGS sequence"/>
</dbReference>
<evidence type="ECO:0000256" key="4">
    <source>
        <dbReference type="ARBA" id="ARBA00022927"/>
    </source>
</evidence>
<keyword evidence="10" id="KW-1185">Reference proteome</keyword>
<feature type="domain" description="KNTC1 first ARM-repeats" evidence="8">
    <location>
        <begin position="637"/>
        <end position="715"/>
    </location>
</feature>
<keyword evidence="3" id="KW-0256">Endoplasmic reticulum</keyword>
<dbReference type="Pfam" id="PF24520">
    <property type="entry name" value="ARM_KNTC1_1st"/>
    <property type="match status" value="1"/>
</dbReference>
<evidence type="ECO:0000256" key="5">
    <source>
        <dbReference type="SAM" id="MobiDB-lite"/>
    </source>
</evidence>
<comment type="caution">
    <text evidence="9">The sequence shown here is derived from an EMBL/GenBank/DDBJ whole genome shotgun (WGS) entry which is preliminary data.</text>
</comment>
<protein>
    <submittedName>
        <fullName evidence="9">Uncharacterized protein</fullName>
    </submittedName>
</protein>
<feature type="compositionally biased region" description="Low complexity" evidence="5">
    <location>
        <begin position="1598"/>
        <end position="1617"/>
    </location>
</feature>
<proteinExistence type="predicted"/>
<feature type="compositionally biased region" description="Polar residues" evidence="5">
    <location>
        <begin position="1624"/>
        <end position="1641"/>
    </location>
</feature>
<evidence type="ECO:0000256" key="3">
    <source>
        <dbReference type="ARBA" id="ARBA00022824"/>
    </source>
</evidence>
<keyword evidence="2" id="KW-0813">Transport</keyword>
<dbReference type="GO" id="GO:0070939">
    <property type="term" value="C:Dsl1/NZR complex"/>
    <property type="evidence" value="ECO:0007669"/>
    <property type="project" value="TreeGrafter"/>
</dbReference>
<feature type="domain" description="Neuroblastoma-amplified sequence N-terminal" evidence="7">
    <location>
        <begin position="92"/>
        <end position="175"/>
    </location>
</feature>
<accession>A0A9P6KGC2</accession>
<feature type="region of interest" description="Disordered" evidence="5">
    <location>
        <begin position="1771"/>
        <end position="1793"/>
    </location>
</feature>
<comment type="subcellular location">
    <subcellularLocation>
        <location evidence="1">Endoplasmic reticulum</location>
    </subcellularLocation>
</comment>
<dbReference type="PANTHER" id="PTHR15922:SF2">
    <property type="entry name" value="NBAS SUBUNIT OF NRZ TETHERING COMPLEX"/>
    <property type="match status" value="1"/>
</dbReference>
<evidence type="ECO:0000259" key="6">
    <source>
        <dbReference type="Pfam" id="PF08314"/>
    </source>
</evidence>
<evidence type="ECO:0000313" key="10">
    <source>
        <dbReference type="Proteomes" id="UP000780801"/>
    </source>
</evidence>
<dbReference type="GO" id="GO:0015031">
    <property type="term" value="P:protein transport"/>
    <property type="evidence" value="ECO:0007669"/>
    <property type="project" value="UniProtKB-KW"/>
</dbReference>
<name>A0A9P6KGC2_9FUNG</name>
<dbReference type="InterPro" id="IPR013244">
    <property type="entry name" value="Sec39_domain"/>
</dbReference>
<dbReference type="GO" id="GO:0006890">
    <property type="term" value="P:retrograde vesicle-mediated transport, Golgi to endoplasmic reticulum"/>
    <property type="evidence" value="ECO:0007669"/>
    <property type="project" value="InterPro"/>
</dbReference>
<evidence type="ECO:0000256" key="2">
    <source>
        <dbReference type="ARBA" id="ARBA00022448"/>
    </source>
</evidence>
<evidence type="ECO:0000256" key="1">
    <source>
        <dbReference type="ARBA" id="ARBA00004240"/>
    </source>
</evidence>
<feature type="region of interest" description="Disordered" evidence="5">
    <location>
        <begin position="1565"/>
        <end position="1642"/>
    </location>
</feature>
<feature type="compositionally biased region" description="Polar residues" evidence="5">
    <location>
        <begin position="1576"/>
        <end position="1590"/>
    </location>
</feature>
<feature type="domain" description="Sec39" evidence="6">
    <location>
        <begin position="853"/>
        <end position="1542"/>
    </location>
</feature>
<dbReference type="InterPro" id="IPR055403">
    <property type="entry name" value="ARM_KNTC1_1st"/>
</dbReference>
<sequence length="1811" mass="203339">MEKQRQLYDIDTVAIWTPNDNPDLSLEGHNEDTSSESLHQPSEIIDKDTKRKIAHWKHWILRRIAADISPLFLTTTVPSGISSTLTPLKSSWQLSLSPDSHFLAVNQEDKIEFRSFLSGYQAIHAVWISSKRTEMYPKWRRIAWSLDSKLVARSFSDGTVEIINVKGQLIGTILPTDQQSASVSDKEIDTASNQLFVEPLSFLGFTQGRRNEREGSQGTKYSGHEYAYELVTITYDGILRSYLFNTSEALDIADSAPTSPIDDSSRGKSNHHRMSLLSSQSLLNPRRTRWPREGYSDPGLFCLYHKYSFQRWLRTVACASIDDRMGVLCVGGSPLESKSTSNDESSAPYYRGYQEDEALGGSGITSEGLNRPSGINTIKQTIQKLFERDESITKGTTHTLVAHENYGLLSLDGSGSLTSWALTKEKGGVAKMEWDRDRLNYFARSKEHGDLSFEAFQKLVKEYHSNGASAYLIGLVNGKCVSMRYWTKDAILLGFESGAMIVLQIPELVNILGDEPKVFATCQEFTNSGFGSHDEQVFVIEEITRMIRARVVGNHWIMLSDQEDKALGEPTEQEIAQMMGNEGVLFKMIAQLTKLFESRSAEDHQAKRQKLILVPKRTLSLHRVLRVPPVVYMYRKLEAKEYTSALEIAKTYELDEDKVYKYQWKHLTQINTTQISSILDRISDKEWVLAHCIDYCSDDHESVRVLLEYGLQLTETLLDDIVKRSVMDKDVKLDLIRAAASGTPMKYETSQSLLKTQLTPKEILWCKYRWCLLKYLNRLSTYVELSAAEKDGRQQEEVRLQKLQKLRSPTSDPLNPLNPLELQQIDYEEQTLRNQPLLSGTYATFRDVDLASLACLFAGVEFIEGIRILFTRHNRETWPWRLAITNRIPETCPTECYRELLPKFDRRTGAEKTWMLDHSWRDMDWVDVPEIKTLTFGSVNHELDIYLQQQAKTIEERKAAYGGDEAANLDMAMIIREAEEILPSPEAFPATGDRLSQWYINRSLDIDKSTGQLSEARRLVQYGLESRVPHLDTVSEDLEVLCKLLYEIRPEGRSPEARARFERTILDMSLEKFSEMNPMQVVQICLLMCDERTIVQDIRHLVLPYLTVIIPRRWYRKDTKHTPGNGLPSGLDPHNPMSYLYAFLLLQSPEHLSWVGAVVEASKPIYEPEVRIIRNDMDLSWLTMSCMYGCGRMDEWKAMSSMIVCLPVFGQTEDVNEAVDRERRAQLRKGVTSESSDAYAGAAADRPRIPQQLDPLNMYPAFAKYAPTPGLMQHALDTLEQHLTAAETLARYDLPVPLSWFLENSDSEASQTQMIIKMARLASGGPEKMGERFESDDEWMLLLEDLIRLRGGEKGGGVLGLVSEQDIYREYLAGVLSCGKFELAKAILFPPGMLPPVRLATAEKLVIDCSNDFYNNAISGNKEQGLMKMAYDCLRVLPETTNIRREMDLIEATDIMTAGYKLKDPGTGSIILPLQIRSTENRLSLVRDVIMTQENAYHDVATMLELAFKLTGIRQKKSSRQRVEIQVLCMLIEASLKERKYLFCIQQSDRLIELMRVSGSLELNSDGSQKLKGTARASNSSSNLGNSPYAKSQAECDSLPSRSDSPVSTSSSRPASRAGGPIASTKSATSSLQRASPSISLEDSGAKKPWEIFVRVGSESDGQKYSSRLAVTGYALSCCPPDKIESVLEIWRSLEMESELAPVPETDPRRGIAGFMSSVTSMIDRTTGPVGLVPDGRSGGLGIGTMVNVGSVGGSGGSGAGPLAEILERGRMDSSGHSQSQSLGDYGHGAEGGRKRDALKSLVNSIWSGLS</sequence>
<evidence type="ECO:0000313" key="9">
    <source>
        <dbReference type="EMBL" id="KAF9584559.1"/>
    </source>
</evidence>
<feature type="region of interest" description="Disordered" evidence="5">
    <location>
        <begin position="254"/>
        <end position="276"/>
    </location>
</feature>
<reference evidence="9" key="1">
    <citation type="journal article" date="2020" name="Fungal Divers.">
        <title>Resolving the Mortierellaceae phylogeny through synthesis of multi-gene phylogenetics and phylogenomics.</title>
        <authorList>
            <person name="Vandepol N."/>
            <person name="Liber J."/>
            <person name="Desiro A."/>
            <person name="Na H."/>
            <person name="Kennedy M."/>
            <person name="Barry K."/>
            <person name="Grigoriev I.V."/>
            <person name="Miller A.N."/>
            <person name="O'Donnell K."/>
            <person name="Stajich J.E."/>
            <person name="Bonito G."/>
        </authorList>
    </citation>
    <scope>NUCLEOTIDE SEQUENCE</scope>
    <source>
        <strain evidence="9">KOD1015</strain>
    </source>
</reference>
<dbReference type="PANTHER" id="PTHR15922">
    <property type="entry name" value="NEUROBLASTOMA-AMPLIFIED SEQUENCE"/>
    <property type="match status" value="1"/>
</dbReference>
<evidence type="ECO:0000259" key="7">
    <source>
        <dbReference type="Pfam" id="PF15492"/>
    </source>
</evidence>